<dbReference type="AlphaFoldDB" id="A0A1G7GVB9"/>
<dbReference type="GO" id="GO:0016757">
    <property type="term" value="F:glycosyltransferase activity"/>
    <property type="evidence" value="ECO:0007669"/>
    <property type="project" value="InterPro"/>
</dbReference>
<dbReference type="STRING" id="227084.SAMN05421855_103351"/>
<dbReference type="OrthoDB" id="1411429at2"/>
<reference evidence="3 4" key="1">
    <citation type="submission" date="2016-10" db="EMBL/GenBank/DDBJ databases">
        <authorList>
            <person name="de Groot N.N."/>
        </authorList>
    </citation>
    <scope>NUCLEOTIDE SEQUENCE [LARGE SCALE GENOMIC DNA]</scope>
    <source>
        <strain evidence="3 4">DSM 16195</strain>
    </source>
</reference>
<dbReference type="InterPro" id="IPR001296">
    <property type="entry name" value="Glyco_trans_1"/>
</dbReference>
<evidence type="ECO:0000313" key="3">
    <source>
        <dbReference type="EMBL" id="SDE92106.1"/>
    </source>
</evidence>
<protein>
    <submittedName>
        <fullName evidence="3">Glycosyl transferase 4-like</fullName>
    </submittedName>
</protein>
<feature type="domain" description="Glycosyltransferase subfamily 4-like N-terminal" evidence="2">
    <location>
        <begin position="4"/>
        <end position="142"/>
    </location>
</feature>
<proteinExistence type="predicted"/>
<keyword evidence="3" id="KW-0808">Transferase</keyword>
<gene>
    <name evidence="3" type="ORF">SAMN05421855_103351</name>
</gene>
<feature type="domain" description="Glycosyl transferase family 1" evidence="1">
    <location>
        <begin position="209"/>
        <end position="340"/>
    </location>
</feature>
<sequence>MKILIVSMRSIHTIRWVSQLENSGHEVHWFDILNGGYISEWAWVTQHTNWRYKFGDFKGRFFLKKHLPKLHLLFENNVEKEFEKLVNQIKPDAVHSFALHIAAYPILSVMNKYPSINWIYSSWGSDLFFHKEFSDLREKITKVLPHIDFYFSDCKRDCEIVRFLGFNGTFLGVFPGGGGYDLKQIDTYVKPYKNRDVLLIKGYQRKLGRCIQVLEALKMLKGELKECRIIVFGAHQEVIDYIHKNDFDTWGNFTYHKNLAHEQLLKLMGQAKIYIGNNISDGMPNTLLEAICAGAYPIQSNPGGATAEIINTDNGALINDSENVEHIFQVLKSVLEKENLVKGSMKNLTSVRTKLEYEKVKSEVLLAYNKIENKR</sequence>
<organism evidence="3 4">
    <name type="scientific">Ulvibacter litoralis</name>
    <dbReference type="NCBI Taxonomy" id="227084"/>
    <lineage>
        <taxon>Bacteria</taxon>
        <taxon>Pseudomonadati</taxon>
        <taxon>Bacteroidota</taxon>
        <taxon>Flavobacteriia</taxon>
        <taxon>Flavobacteriales</taxon>
        <taxon>Flavobacteriaceae</taxon>
        <taxon>Ulvibacter</taxon>
    </lineage>
</organism>
<dbReference type="Pfam" id="PF13477">
    <property type="entry name" value="Glyco_trans_4_2"/>
    <property type="match status" value="1"/>
</dbReference>
<evidence type="ECO:0000259" key="1">
    <source>
        <dbReference type="Pfam" id="PF00534"/>
    </source>
</evidence>
<dbReference type="CDD" id="cd03801">
    <property type="entry name" value="GT4_PimA-like"/>
    <property type="match status" value="1"/>
</dbReference>
<dbReference type="InterPro" id="IPR028098">
    <property type="entry name" value="Glyco_trans_4-like_N"/>
</dbReference>
<accession>A0A1G7GVB9</accession>
<dbReference type="EMBL" id="FNBA01000003">
    <property type="protein sequence ID" value="SDE92106.1"/>
    <property type="molecule type" value="Genomic_DNA"/>
</dbReference>
<dbReference type="Pfam" id="PF00534">
    <property type="entry name" value="Glycos_transf_1"/>
    <property type="match status" value="1"/>
</dbReference>
<evidence type="ECO:0000313" key="4">
    <source>
        <dbReference type="Proteomes" id="UP000199321"/>
    </source>
</evidence>
<dbReference type="RefSeq" id="WP_093144499.1">
    <property type="nucleotide sequence ID" value="NZ_BMWO01000005.1"/>
</dbReference>
<keyword evidence="4" id="KW-1185">Reference proteome</keyword>
<dbReference type="Gene3D" id="3.40.50.2000">
    <property type="entry name" value="Glycogen Phosphorylase B"/>
    <property type="match status" value="2"/>
</dbReference>
<name>A0A1G7GVB9_9FLAO</name>
<dbReference type="Proteomes" id="UP000199321">
    <property type="component" value="Unassembled WGS sequence"/>
</dbReference>
<evidence type="ECO:0000259" key="2">
    <source>
        <dbReference type="Pfam" id="PF13477"/>
    </source>
</evidence>
<dbReference type="SUPFAM" id="SSF53756">
    <property type="entry name" value="UDP-Glycosyltransferase/glycogen phosphorylase"/>
    <property type="match status" value="1"/>
</dbReference>